<dbReference type="RefSeq" id="WP_164455069.1">
    <property type="nucleotide sequence ID" value="NZ_JAAIJQ010000086.1"/>
</dbReference>
<evidence type="ECO:0000313" key="3">
    <source>
        <dbReference type="Proteomes" id="UP000483379"/>
    </source>
</evidence>
<protein>
    <submittedName>
        <fullName evidence="2">Uncharacterized protein</fullName>
    </submittedName>
</protein>
<feature type="region of interest" description="Disordered" evidence="1">
    <location>
        <begin position="34"/>
        <end position="53"/>
    </location>
</feature>
<sequence>MTRQATKLVIITEQLLLRDIARIVESSGATGYTVTPANGKGSRNLRSSGQPTASGAFANVKVEVITASEALARRIADEIAGKYFDNFSGIAYLDQVDVLHAKHL</sequence>
<dbReference type="GO" id="GO:0006808">
    <property type="term" value="P:regulation of nitrogen utilization"/>
    <property type="evidence" value="ECO:0007669"/>
    <property type="project" value="InterPro"/>
</dbReference>
<organism evidence="2 3">
    <name type="scientific">Thiorhodococcus minor</name>
    <dbReference type="NCBI Taxonomy" id="57489"/>
    <lineage>
        <taxon>Bacteria</taxon>
        <taxon>Pseudomonadati</taxon>
        <taxon>Pseudomonadota</taxon>
        <taxon>Gammaproteobacteria</taxon>
        <taxon>Chromatiales</taxon>
        <taxon>Chromatiaceae</taxon>
        <taxon>Thiorhodococcus</taxon>
    </lineage>
</organism>
<dbReference type="InterPro" id="IPR015867">
    <property type="entry name" value="N-reg_PII/ATP_PRibTrfase_C"/>
</dbReference>
<dbReference type="AlphaFoldDB" id="A0A6M0K611"/>
<dbReference type="SUPFAM" id="SSF54913">
    <property type="entry name" value="GlnB-like"/>
    <property type="match status" value="1"/>
</dbReference>
<proteinExistence type="predicted"/>
<dbReference type="InterPro" id="IPR002187">
    <property type="entry name" value="N-reg_PII"/>
</dbReference>
<keyword evidence="3" id="KW-1185">Reference proteome</keyword>
<feature type="compositionally biased region" description="Polar residues" evidence="1">
    <location>
        <begin position="44"/>
        <end position="53"/>
    </location>
</feature>
<comment type="caution">
    <text evidence="2">The sequence shown here is derived from an EMBL/GenBank/DDBJ whole genome shotgun (WGS) entry which is preliminary data.</text>
</comment>
<name>A0A6M0K611_9GAMM</name>
<dbReference type="InterPro" id="IPR011322">
    <property type="entry name" value="N-reg_PII-like_a/b"/>
</dbReference>
<accession>A0A6M0K611</accession>
<evidence type="ECO:0000256" key="1">
    <source>
        <dbReference type="SAM" id="MobiDB-lite"/>
    </source>
</evidence>
<reference evidence="2 3" key="1">
    <citation type="submission" date="2020-02" db="EMBL/GenBank/DDBJ databases">
        <title>Genome sequences of Thiorhodococcus mannitoliphagus and Thiorhodococcus minor, purple sulfur photosynthetic bacteria in the gammaproteobacterial family, Chromatiaceae.</title>
        <authorList>
            <person name="Aviles F.A."/>
            <person name="Meyer T.E."/>
            <person name="Kyndt J.A."/>
        </authorList>
    </citation>
    <scope>NUCLEOTIDE SEQUENCE [LARGE SCALE GENOMIC DNA]</scope>
    <source>
        <strain evidence="2 3">DSM 11518</strain>
    </source>
</reference>
<dbReference type="Proteomes" id="UP000483379">
    <property type="component" value="Unassembled WGS sequence"/>
</dbReference>
<evidence type="ECO:0000313" key="2">
    <source>
        <dbReference type="EMBL" id="NEV64383.1"/>
    </source>
</evidence>
<dbReference type="Pfam" id="PF00543">
    <property type="entry name" value="P-II"/>
    <property type="match status" value="1"/>
</dbReference>
<gene>
    <name evidence="2" type="ORF">G3446_21285</name>
</gene>
<dbReference type="Gene3D" id="3.30.70.120">
    <property type="match status" value="1"/>
</dbReference>
<dbReference type="GO" id="GO:0030234">
    <property type="term" value="F:enzyme regulator activity"/>
    <property type="evidence" value="ECO:0007669"/>
    <property type="project" value="InterPro"/>
</dbReference>
<dbReference type="EMBL" id="JAAIJQ010000086">
    <property type="protein sequence ID" value="NEV64383.1"/>
    <property type="molecule type" value="Genomic_DNA"/>
</dbReference>